<keyword evidence="1" id="KW-0456">Lyase</keyword>
<protein>
    <submittedName>
        <fullName evidence="2">Dihydrodipicolinate synthase family protein</fullName>
    </submittedName>
</protein>
<proteinExistence type="predicted"/>
<dbReference type="Pfam" id="PF00701">
    <property type="entry name" value="DHDPS"/>
    <property type="match status" value="1"/>
</dbReference>
<dbReference type="Gene3D" id="3.20.20.70">
    <property type="entry name" value="Aldolase class I"/>
    <property type="match status" value="1"/>
</dbReference>
<dbReference type="AlphaFoldDB" id="A0A851GJZ1"/>
<dbReference type="PANTHER" id="PTHR42849">
    <property type="entry name" value="N-ACETYLNEURAMINATE LYASE"/>
    <property type="match status" value="1"/>
</dbReference>
<organism evidence="2 3">
    <name type="scientific">Oceaniferula marina</name>
    <dbReference type="NCBI Taxonomy" id="2748318"/>
    <lineage>
        <taxon>Bacteria</taxon>
        <taxon>Pseudomonadati</taxon>
        <taxon>Verrucomicrobiota</taxon>
        <taxon>Verrucomicrobiia</taxon>
        <taxon>Verrucomicrobiales</taxon>
        <taxon>Verrucomicrobiaceae</taxon>
        <taxon>Oceaniferula</taxon>
    </lineage>
</organism>
<reference evidence="2 3" key="1">
    <citation type="submission" date="2020-07" db="EMBL/GenBank/DDBJ databases">
        <title>Roseicoccus Jingziensis gen. nov., sp. nov., isolated from coastal seawater.</title>
        <authorList>
            <person name="Feng X."/>
        </authorList>
    </citation>
    <scope>NUCLEOTIDE SEQUENCE [LARGE SCALE GENOMIC DNA]</scope>
    <source>
        <strain evidence="2 3">N1E253</strain>
    </source>
</reference>
<dbReference type="SUPFAM" id="SSF51569">
    <property type="entry name" value="Aldolase"/>
    <property type="match status" value="1"/>
</dbReference>
<dbReference type="GO" id="GO:0005829">
    <property type="term" value="C:cytosol"/>
    <property type="evidence" value="ECO:0007669"/>
    <property type="project" value="TreeGrafter"/>
</dbReference>
<dbReference type="PRINTS" id="PR00146">
    <property type="entry name" value="DHPICSNTHASE"/>
</dbReference>
<dbReference type="PANTHER" id="PTHR42849:SF1">
    <property type="entry name" value="N-ACETYLNEURAMINATE LYASE"/>
    <property type="match status" value="1"/>
</dbReference>
<keyword evidence="3" id="KW-1185">Reference proteome</keyword>
<evidence type="ECO:0000313" key="3">
    <source>
        <dbReference type="Proteomes" id="UP000557872"/>
    </source>
</evidence>
<accession>A0A851GJZ1</accession>
<dbReference type="GO" id="GO:0008747">
    <property type="term" value="F:N-acetylneuraminate lyase activity"/>
    <property type="evidence" value="ECO:0007669"/>
    <property type="project" value="TreeGrafter"/>
</dbReference>
<dbReference type="RefSeq" id="WP_178932913.1">
    <property type="nucleotide sequence ID" value="NZ_JACBAZ010000004.1"/>
</dbReference>
<name>A0A851GJZ1_9BACT</name>
<dbReference type="CDD" id="cd00408">
    <property type="entry name" value="DHDPS-like"/>
    <property type="match status" value="1"/>
</dbReference>
<dbReference type="GO" id="GO:0019262">
    <property type="term" value="P:N-acetylneuraminate catabolic process"/>
    <property type="evidence" value="ECO:0007669"/>
    <property type="project" value="TreeGrafter"/>
</dbReference>
<evidence type="ECO:0000313" key="2">
    <source>
        <dbReference type="EMBL" id="NWK56181.1"/>
    </source>
</evidence>
<comment type="caution">
    <text evidence="2">The sequence shown here is derived from an EMBL/GenBank/DDBJ whole genome shotgun (WGS) entry which is preliminary data.</text>
</comment>
<dbReference type="InterPro" id="IPR013785">
    <property type="entry name" value="Aldolase_TIM"/>
</dbReference>
<gene>
    <name evidence="2" type="ORF">HW115_11215</name>
</gene>
<evidence type="ECO:0000256" key="1">
    <source>
        <dbReference type="ARBA" id="ARBA00023239"/>
    </source>
</evidence>
<sequence length="352" mass="38635">MSNTPIKGIYVPNITPYHPDGTLNEGELRNIVSWLIDKGVSGIFPNGSLGEFIRLSFEERKKVISIIADEVDGRVPILAGAAEPNTDLVLEMCHHCADLGCRAVSITGPYYFKPSQESIEAYFQDLAERSPIDIVVYNIPTLASEISVPVLTRLALNYPRIVGTKDSSADMCRFLHVMNAIKPTRPDFSVMVGWEELLVPTMMMGGDGGTVSTAGVAPEVMMKIYHDCVAGNWEQAKDYQYKLLELFQTMLTAKNFPTGFRLGYEARGFTPGGVRFPNAPSEVNDLTAIKDKISCLLGDCGLGDLPHSCSIPNFEAQATYNPVSMAQSTQTSGVSRNDVEDIVRKVMRNLNI</sequence>
<dbReference type="Proteomes" id="UP000557872">
    <property type="component" value="Unassembled WGS sequence"/>
</dbReference>
<dbReference type="EMBL" id="JACBAZ010000004">
    <property type="protein sequence ID" value="NWK56181.1"/>
    <property type="molecule type" value="Genomic_DNA"/>
</dbReference>
<dbReference type="SMART" id="SM01130">
    <property type="entry name" value="DHDPS"/>
    <property type="match status" value="1"/>
</dbReference>
<dbReference type="InterPro" id="IPR002220">
    <property type="entry name" value="DapA-like"/>
</dbReference>